<dbReference type="InterPro" id="IPR008250">
    <property type="entry name" value="ATPase_P-typ_transduc_dom_A_sf"/>
</dbReference>
<keyword evidence="13" id="KW-1185">Reference proteome</keyword>
<gene>
    <name evidence="12" type="ORF">HGUI_00299</name>
</gene>
<dbReference type="NCBIfam" id="TIGR01525">
    <property type="entry name" value="ATPase-IB_hvy"/>
    <property type="match status" value="1"/>
</dbReference>
<evidence type="ECO:0000256" key="10">
    <source>
        <dbReference type="RuleBase" id="RU362081"/>
    </source>
</evidence>
<dbReference type="Gene3D" id="3.40.50.1000">
    <property type="entry name" value="HAD superfamily/HAD-like"/>
    <property type="match status" value="1"/>
</dbReference>
<dbReference type="InterPro" id="IPR036163">
    <property type="entry name" value="HMA_dom_sf"/>
</dbReference>
<dbReference type="OrthoDB" id="432719at2759"/>
<feature type="transmembrane region" description="Helical" evidence="10">
    <location>
        <begin position="494"/>
        <end position="514"/>
    </location>
</feature>
<keyword evidence="5 10" id="KW-0547">Nucleotide-binding</keyword>
<proteinExistence type="inferred from homology"/>
<dbReference type="SUPFAM" id="SSF56784">
    <property type="entry name" value="HAD-like"/>
    <property type="match status" value="1"/>
</dbReference>
<dbReference type="InterPro" id="IPR018303">
    <property type="entry name" value="ATPase_P-typ_P_site"/>
</dbReference>
<feature type="transmembrane region" description="Helical" evidence="10">
    <location>
        <begin position="593"/>
        <end position="611"/>
    </location>
</feature>
<keyword evidence="9 10" id="KW-0472">Membrane</keyword>
<dbReference type="GO" id="GO:0055070">
    <property type="term" value="P:copper ion homeostasis"/>
    <property type="evidence" value="ECO:0007669"/>
    <property type="project" value="TreeGrafter"/>
</dbReference>
<dbReference type="InterPro" id="IPR006121">
    <property type="entry name" value="HMA_dom"/>
</dbReference>
<dbReference type="GO" id="GO:0043682">
    <property type="term" value="F:P-type divalent copper transporter activity"/>
    <property type="evidence" value="ECO:0007669"/>
    <property type="project" value="TreeGrafter"/>
</dbReference>
<reference evidence="13" key="1">
    <citation type="submission" date="2016-11" db="EMBL/GenBank/DDBJ databases">
        <authorList>
            <person name="Guldener U."/>
        </authorList>
    </citation>
    <scope>NUCLEOTIDE SEQUENCE [LARGE SCALE GENOMIC DNA]</scope>
</reference>
<dbReference type="VEuPathDB" id="FungiDB:HGUI_00299"/>
<dbReference type="GO" id="GO:0016020">
    <property type="term" value="C:membrane"/>
    <property type="evidence" value="ECO:0007669"/>
    <property type="project" value="UniProtKB-SubCell"/>
</dbReference>
<protein>
    <recommendedName>
        <fullName evidence="11">P-type ATPase A domain-containing protein</fullName>
    </recommendedName>
</protein>
<dbReference type="NCBIfam" id="TIGR01494">
    <property type="entry name" value="ATPase_P-type"/>
    <property type="match status" value="1"/>
</dbReference>
<feature type="domain" description="P-type ATPase A" evidence="11">
    <location>
        <begin position="645"/>
        <end position="730"/>
    </location>
</feature>
<dbReference type="GO" id="GO:0005524">
    <property type="term" value="F:ATP binding"/>
    <property type="evidence" value="ECO:0007669"/>
    <property type="project" value="UniProtKB-UniRule"/>
</dbReference>
<evidence type="ECO:0000256" key="2">
    <source>
        <dbReference type="ARBA" id="ARBA00006024"/>
    </source>
</evidence>
<dbReference type="PROSITE" id="PS00154">
    <property type="entry name" value="ATPASE_E1_E2"/>
    <property type="match status" value="1"/>
</dbReference>
<dbReference type="PRINTS" id="PR00119">
    <property type="entry name" value="CATATPASE"/>
</dbReference>
<dbReference type="InterPro" id="IPR027256">
    <property type="entry name" value="P-typ_ATPase_IB"/>
</dbReference>
<keyword evidence="4 10" id="KW-0479">Metal-binding</keyword>
<dbReference type="InterPro" id="IPR044492">
    <property type="entry name" value="P_typ_ATPase_HD_dom"/>
</dbReference>
<dbReference type="SFLD" id="SFLDF00027">
    <property type="entry name" value="p-type_atpase"/>
    <property type="match status" value="1"/>
</dbReference>
<keyword evidence="6 10" id="KW-0067">ATP-binding</keyword>
<feature type="transmembrane region" description="Helical" evidence="10">
    <location>
        <begin position="449"/>
        <end position="474"/>
    </location>
</feature>
<dbReference type="Gene3D" id="2.70.150.10">
    <property type="entry name" value="Calcium-transporting ATPase, cytoplasmic transduction domain A"/>
    <property type="match status" value="1"/>
</dbReference>
<dbReference type="AlphaFoldDB" id="A0A1L0AZH6"/>
<comment type="similarity">
    <text evidence="2 10">Belongs to the cation transport ATPase (P-type) (TC 3.A.3) family. Type IB subfamily.</text>
</comment>
<dbReference type="SFLD" id="SFLDS00003">
    <property type="entry name" value="Haloacid_Dehalogenase"/>
    <property type="match status" value="1"/>
</dbReference>
<dbReference type="InterPro" id="IPR036412">
    <property type="entry name" value="HAD-like_sf"/>
</dbReference>
<dbReference type="SUPFAM" id="SSF81653">
    <property type="entry name" value="Calcium ATPase, transduction domain A"/>
    <property type="match status" value="1"/>
</dbReference>
<evidence type="ECO:0000256" key="5">
    <source>
        <dbReference type="ARBA" id="ARBA00022741"/>
    </source>
</evidence>
<dbReference type="InterPro" id="IPR023298">
    <property type="entry name" value="ATPase_P-typ_TM_dom_sf"/>
</dbReference>
<dbReference type="SFLD" id="SFLDG00002">
    <property type="entry name" value="C1.7:_P-type_atpase_like"/>
    <property type="match status" value="1"/>
</dbReference>
<dbReference type="Pfam" id="PF00702">
    <property type="entry name" value="Hydrolase"/>
    <property type="match status" value="1"/>
</dbReference>
<keyword evidence="7" id="KW-1278">Translocase</keyword>
<dbReference type="PROSITE" id="PS01229">
    <property type="entry name" value="COF_2"/>
    <property type="match status" value="1"/>
</dbReference>
<feature type="transmembrane region" description="Helical" evidence="10">
    <location>
        <begin position="1148"/>
        <end position="1167"/>
    </location>
</feature>
<evidence type="ECO:0000256" key="4">
    <source>
        <dbReference type="ARBA" id="ARBA00022723"/>
    </source>
</evidence>
<dbReference type="GO" id="GO:0005507">
    <property type="term" value="F:copper ion binding"/>
    <property type="evidence" value="ECO:0007669"/>
    <property type="project" value="TreeGrafter"/>
</dbReference>
<dbReference type="InterPro" id="IPR059000">
    <property type="entry name" value="ATPase_P-type_domA"/>
</dbReference>
<dbReference type="InterPro" id="IPR023214">
    <property type="entry name" value="HAD_sf"/>
</dbReference>
<evidence type="ECO:0000256" key="9">
    <source>
        <dbReference type="ARBA" id="ARBA00023136"/>
    </source>
</evidence>
<dbReference type="SUPFAM" id="SSF81665">
    <property type="entry name" value="Calcium ATPase, transmembrane domain M"/>
    <property type="match status" value="1"/>
</dbReference>
<dbReference type="PANTHER" id="PTHR43520">
    <property type="entry name" value="ATP7, ISOFORM B"/>
    <property type="match status" value="1"/>
</dbReference>
<keyword evidence="3 10" id="KW-0812">Transmembrane</keyword>
<keyword evidence="8 10" id="KW-1133">Transmembrane helix</keyword>
<evidence type="ECO:0000256" key="3">
    <source>
        <dbReference type="ARBA" id="ARBA00022692"/>
    </source>
</evidence>
<evidence type="ECO:0000256" key="8">
    <source>
        <dbReference type="ARBA" id="ARBA00022989"/>
    </source>
</evidence>
<accession>A0A1L0AZH6</accession>
<comment type="subcellular location">
    <subcellularLocation>
        <location evidence="1">Membrane</location>
        <topology evidence="1">Multi-pass membrane protein</topology>
    </subcellularLocation>
</comment>
<dbReference type="Proteomes" id="UP000183365">
    <property type="component" value="Unassembled WGS sequence"/>
</dbReference>
<evidence type="ECO:0000313" key="12">
    <source>
        <dbReference type="EMBL" id="SGZ38099.1"/>
    </source>
</evidence>
<dbReference type="InterPro" id="IPR023299">
    <property type="entry name" value="ATPase_P-typ_cyto_dom_N"/>
</dbReference>
<dbReference type="GO" id="GO:0016887">
    <property type="term" value="F:ATP hydrolysis activity"/>
    <property type="evidence" value="ECO:0007669"/>
    <property type="project" value="InterPro"/>
</dbReference>
<evidence type="ECO:0000256" key="6">
    <source>
        <dbReference type="ARBA" id="ARBA00022840"/>
    </source>
</evidence>
<evidence type="ECO:0000259" key="11">
    <source>
        <dbReference type="Pfam" id="PF00122"/>
    </source>
</evidence>
<dbReference type="Gene3D" id="3.30.70.100">
    <property type="match status" value="2"/>
</dbReference>
<dbReference type="SUPFAM" id="SSF55008">
    <property type="entry name" value="HMA, heavy metal-associated domain"/>
    <property type="match status" value="2"/>
</dbReference>
<name>A0A1L0AZH6_9ASCO</name>
<evidence type="ECO:0000256" key="1">
    <source>
        <dbReference type="ARBA" id="ARBA00004141"/>
    </source>
</evidence>
<dbReference type="EMBL" id="FQNF01000004">
    <property type="protein sequence ID" value="SGZ38099.1"/>
    <property type="molecule type" value="Genomic_DNA"/>
</dbReference>
<feature type="transmembrane region" description="Helical" evidence="10">
    <location>
        <begin position="768"/>
        <end position="788"/>
    </location>
</feature>
<feature type="transmembrane region" description="Helical" evidence="10">
    <location>
        <begin position="822"/>
        <end position="845"/>
    </location>
</feature>
<evidence type="ECO:0000256" key="7">
    <source>
        <dbReference type="ARBA" id="ARBA00022967"/>
    </source>
</evidence>
<dbReference type="Pfam" id="PF00122">
    <property type="entry name" value="E1-E2_ATPase"/>
    <property type="match status" value="1"/>
</dbReference>
<evidence type="ECO:0000313" key="13">
    <source>
        <dbReference type="Proteomes" id="UP000183365"/>
    </source>
</evidence>
<feature type="transmembrane region" description="Helical" evidence="10">
    <location>
        <begin position="1179"/>
        <end position="1200"/>
    </location>
</feature>
<dbReference type="InterPro" id="IPR001757">
    <property type="entry name" value="P_typ_ATPase"/>
</dbReference>
<dbReference type="CDD" id="cd00371">
    <property type="entry name" value="HMA"/>
    <property type="match status" value="2"/>
</dbReference>
<sequence length="1211" mass="134660">MSSVQIYSLKIGNGYHEVSDKTIKNVIYTVLHETLEKLSISEELSHEEINSIQSKIDVSKNAQGNDEYNVTIPLFLLPKSSDSNVLEVINERFKEIGYSIDNVRKYSGEVPEEDVFSDKFCISHSQGKMCEECLCGKECCTSQDYEKDIEKTVDDKSEYVVKALINGITCTACTSTIANVCNELWYVKSSEINFITKIGVFVLRSNDMAIIDDLKDNIEDCGYDFELLEEPTLVNAEKDMDEQNEDMIYQVSAAIDGIYCAACVHTIESALKNESKLNDVVINAEINPITKIGNFLLKNYNDGVKHLLTDTIEDCGYDFSIIDEVQVAENNTLKTKMFRTINLKIENMYCDQCPLRIEQALKSTIDASDVDMKLKWNDSQASSTKSKNLAKKHEILKIIYKPSITNGLSIRNFIQIIDSIDSKITVSVAEKESLQDHMNKIATKELKNIAIRLLITLIFAIPSFIFGILVMSLLPKNNSLKQKMETKTVGNASVLMWILFAVSTPVYFGVNLMFHKKAFKELRVLWKMNILFDHNNKGGVLSGFNWKAFLKRFVKFGSMNMLISLGTSVAYFASVAMVILSTKQAAGDEMYETYFDSVVFLTFFLLIGKFLENYSKKKTVGMLNNLSAVSGDSSVTVIDQVHSKITDIKYIKVPKNQLEINDIMLIKPGESPVVDGVLLVPLQQGSEFDDETVITQFDESSLTGESLPCNKVVGDSIYAGTINLTFPIHSQIKDIDNLAKGSLLDKILESITMGQLNKRASLEKTADSLTSFFVPTICFISLIVWFIWLGLGYSHKLPISYICKNEELAKCTKNWSLFSVGFSISVFVISCPCALGLAVPLSMFVGSGVLAKNGILPKGGGMALQNCNNIDIICFDKTGTLTKGNVTVVDSLAFVDDKWDVLRYMEEMSNHPLSKAVVDYINNHESTGEVPFDTGKVGNVKEVSGKGLITDNGFIVGNEKFLIENNYQFDTDTLDKFLSWKKKGFSIVIFGYERRVLVSLALADTLREETRFVINHLQSKGIEVYMLSGDNPITARAIGESLEIQNVDKYVKGGLLPEDKADVVKSLTQNGEKTVVMVGDGINDAPALSNATVGVALSASKDQNENRTSDLALLSCDFAILQKNMPLLSVLTLFDVSKVTLRRVYMNLGWALLYNVIGIPIAAGILYKPLKFKLSPTWSAFAMAASSVSVVVSSTLLKFYKPTDYKKKMNT</sequence>
<dbReference type="PANTHER" id="PTHR43520:SF32">
    <property type="entry name" value="COPPER RESISTANCE P-TYPE ATPASE (EUROFUNG)"/>
    <property type="match status" value="1"/>
</dbReference>
<dbReference type="Gene3D" id="3.40.1110.10">
    <property type="entry name" value="Calcium-transporting ATPase, cytoplasmic domain N"/>
    <property type="match status" value="1"/>
</dbReference>
<feature type="transmembrane region" description="Helical" evidence="10">
    <location>
        <begin position="561"/>
        <end position="581"/>
    </location>
</feature>
<organism evidence="12 13">
    <name type="scientific">Hanseniaspora guilliermondii</name>
    <dbReference type="NCBI Taxonomy" id="56406"/>
    <lineage>
        <taxon>Eukaryota</taxon>
        <taxon>Fungi</taxon>
        <taxon>Dikarya</taxon>
        <taxon>Ascomycota</taxon>
        <taxon>Saccharomycotina</taxon>
        <taxon>Saccharomycetes</taxon>
        <taxon>Saccharomycodales</taxon>
        <taxon>Saccharomycodaceae</taxon>
        <taxon>Hanseniaspora</taxon>
    </lineage>
</organism>